<sequence>MFKKNKIALGVAAGFVGMVGIMSSAQAVHVNKDGTGQALLFPYYNAQEGYVTNINLINSTDETKAVRIRFREGKDSRDVLDFNLYMSPEDVWTGSIKMDTTKGVPMGSVTTSDHTCALPALASCKEGKCSVTEPFDGYEYYGDVDAGDTLEGYVEVIEMGVVTDSAVQYGVLHQRGEPNNCGVVADAWYRNVFKTGRAYAAAGLSAPTGGLMGSSAILNVAEGAAFAVDPIAFDNYTTEAFHTRPDDNEMFDLPSFASGSITSSEVMVKKDDGTVDLVVTDWQKYHHPNGNTGDACLLDGHPKTPACGDNPYPVAHALLASNIMNEYFLDPTDGYDGHTDWVVTFPMKKLGVFNTDGITQLTKTEVLNDKEYPTGEYVCQDKAGNQYPLEDVNPDCKLYGDVQAYFGESIFDREEGRVEDANFSPYSSYPRVLEREVNVLSFISTDPSYDDSRTVLSSDHTLPEGKAHADLGGLDADDFVVTDAFVSGWARMSFPAWYNLSGFIDGYPRPYGENADSYSVDSFIYKGVPVAGFAAIEGNVSQNANARFGDAIPHKVQR</sequence>
<dbReference type="AlphaFoldDB" id="A0A6S6T6V7"/>
<keyword evidence="1" id="KW-0732">Signal</keyword>
<feature type="chain" id="PRO_5027550654" evidence="1">
    <location>
        <begin position="28"/>
        <end position="558"/>
    </location>
</feature>
<name>A0A6S6T6V7_9GAMM</name>
<accession>A0A6S6T6V7</accession>
<dbReference type="EMBL" id="CACVAT010000234">
    <property type="protein sequence ID" value="CAA6814664.1"/>
    <property type="molecule type" value="Genomic_DNA"/>
</dbReference>
<proteinExistence type="predicted"/>
<gene>
    <name evidence="2" type="ORF">HELGO_WM13709</name>
</gene>
<evidence type="ECO:0000256" key="1">
    <source>
        <dbReference type="SAM" id="SignalP"/>
    </source>
</evidence>
<protein>
    <submittedName>
        <fullName evidence="2">Uncharacterized protein</fullName>
    </submittedName>
</protein>
<organism evidence="2">
    <name type="scientific">uncultured Thiotrichaceae bacterium</name>
    <dbReference type="NCBI Taxonomy" id="298394"/>
    <lineage>
        <taxon>Bacteria</taxon>
        <taxon>Pseudomonadati</taxon>
        <taxon>Pseudomonadota</taxon>
        <taxon>Gammaproteobacteria</taxon>
        <taxon>Thiotrichales</taxon>
        <taxon>Thiotrichaceae</taxon>
        <taxon>environmental samples</taxon>
    </lineage>
</organism>
<evidence type="ECO:0000313" key="2">
    <source>
        <dbReference type="EMBL" id="CAA6814664.1"/>
    </source>
</evidence>
<feature type="signal peptide" evidence="1">
    <location>
        <begin position="1"/>
        <end position="27"/>
    </location>
</feature>
<reference evidence="2" key="1">
    <citation type="submission" date="2020-01" db="EMBL/GenBank/DDBJ databases">
        <authorList>
            <person name="Meier V. D."/>
            <person name="Meier V D."/>
        </authorList>
    </citation>
    <scope>NUCLEOTIDE SEQUENCE</scope>
    <source>
        <strain evidence="2">HLG_WM_MAG_09</strain>
    </source>
</reference>